<name>A0A017TEU4_9BACT</name>
<keyword evidence="2" id="KW-1185">Reference proteome</keyword>
<dbReference type="EMBL" id="ASRX01000012">
    <property type="protein sequence ID" value="EYF07091.1"/>
    <property type="molecule type" value="Genomic_DNA"/>
</dbReference>
<accession>A0A017TEU4</accession>
<gene>
    <name evidence="1" type="ORF">CAP_1022</name>
</gene>
<evidence type="ECO:0000313" key="2">
    <source>
        <dbReference type="Proteomes" id="UP000019678"/>
    </source>
</evidence>
<dbReference type="AlphaFoldDB" id="A0A017TEU4"/>
<organism evidence="1 2">
    <name type="scientific">Chondromyces apiculatus DSM 436</name>
    <dbReference type="NCBI Taxonomy" id="1192034"/>
    <lineage>
        <taxon>Bacteria</taxon>
        <taxon>Pseudomonadati</taxon>
        <taxon>Myxococcota</taxon>
        <taxon>Polyangia</taxon>
        <taxon>Polyangiales</taxon>
        <taxon>Polyangiaceae</taxon>
        <taxon>Chondromyces</taxon>
    </lineage>
</organism>
<comment type="caution">
    <text evidence="1">The sequence shown here is derived from an EMBL/GenBank/DDBJ whole genome shotgun (WGS) entry which is preliminary data.</text>
</comment>
<sequence>MFGAILDNDSPFDSEKIGAFQISYDVLVAALRSGKVHQVQVADQTHNQLLFLGIQVWPVP</sequence>
<reference evidence="1 2" key="1">
    <citation type="submission" date="2013-05" db="EMBL/GenBank/DDBJ databases">
        <title>Genome assembly of Chondromyces apiculatus DSM 436.</title>
        <authorList>
            <person name="Sharma G."/>
            <person name="Khatri I."/>
            <person name="Kaur C."/>
            <person name="Mayilraj S."/>
            <person name="Subramanian S."/>
        </authorList>
    </citation>
    <scope>NUCLEOTIDE SEQUENCE [LARGE SCALE GENOMIC DNA]</scope>
    <source>
        <strain evidence="1 2">DSM 436</strain>
    </source>
</reference>
<dbReference type="Proteomes" id="UP000019678">
    <property type="component" value="Unassembled WGS sequence"/>
</dbReference>
<evidence type="ECO:0000313" key="1">
    <source>
        <dbReference type="EMBL" id="EYF07091.1"/>
    </source>
</evidence>
<proteinExistence type="predicted"/>
<protein>
    <submittedName>
        <fullName evidence="1">Uncharacterized protein</fullName>
    </submittedName>
</protein>